<gene>
    <name evidence="1" type="ORF">E5358_12930</name>
</gene>
<dbReference type="EMBL" id="SRZC01000026">
    <property type="protein sequence ID" value="TGX80434.1"/>
    <property type="molecule type" value="Genomic_DNA"/>
</dbReference>
<organism evidence="1 2">
    <name type="scientific">Palleniella muris</name>
    <dbReference type="NCBI Taxonomy" id="3038145"/>
    <lineage>
        <taxon>Bacteria</taxon>
        <taxon>Pseudomonadati</taxon>
        <taxon>Bacteroidota</taxon>
        <taxon>Bacteroidia</taxon>
        <taxon>Bacteroidales</taxon>
        <taxon>Prevotellaceae</taxon>
        <taxon>Palleniella</taxon>
    </lineage>
</organism>
<protein>
    <submittedName>
        <fullName evidence="1">tRNA threonylcarbamoyladenosine dehydratase</fullName>
    </submittedName>
</protein>
<evidence type="ECO:0000313" key="2">
    <source>
        <dbReference type="Proteomes" id="UP000308886"/>
    </source>
</evidence>
<keyword evidence="2" id="KW-1185">Reference proteome</keyword>
<dbReference type="Proteomes" id="UP000308886">
    <property type="component" value="Unassembled WGS sequence"/>
</dbReference>
<name>A0AC61QMI0_9BACT</name>
<proteinExistence type="predicted"/>
<evidence type="ECO:0000313" key="1">
    <source>
        <dbReference type="EMBL" id="TGX80434.1"/>
    </source>
</evidence>
<comment type="caution">
    <text evidence="1">The sequence shown here is derived from an EMBL/GenBank/DDBJ whole genome shotgun (WGS) entry which is preliminary data.</text>
</comment>
<reference evidence="1" key="1">
    <citation type="submission" date="2019-04" db="EMBL/GenBank/DDBJ databases">
        <title>Microbes associate with the intestines of laboratory mice.</title>
        <authorList>
            <person name="Navarre W."/>
            <person name="Wong E."/>
            <person name="Huang K."/>
            <person name="Tropini C."/>
            <person name="Ng K."/>
            <person name="Yu B."/>
        </authorList>
    </citation>
    <scope>NUCLEOTIDE SEQUENCE</scope>
    <source>
        <strain evidence="1">NM73_A23</strain>
    </source>
</reference>
<accession>A0AC61QMI0</accession>
<sequence length="272" mass="30838">MEYSEKEIFHRAERLLGSTAMERIQSAKVIIFGVGGVGSWCAESLVRSGIKHITIVDPDCVATTNINRQLMATTKTVGKAKVEVLKERLLDINPNAEILPLQTVYSKETMHDFRLEDYDYIIDCIDSLKDKIQLILHATSIKRTVSTLPESTDAPAEYSDQKDDNNPVFFSSMGAALRIDPLKVRVTEFWKVRNDTLGALLRKRMRQKKMLPKRKFQCVYSEELPMENLGFTDETCDYKAVINGSLHHITGIFGFTLAGLVITNIKSKTYKR</sequence>